<accession>A0ABQ9E1M1</accession>
<proteinExistence type="predicted"/>
<gene>
    <name evidence="2" type="ORF">KUTeg_023951</name>
</gene>
<sequence>MSKVTFLSIIDSLFLKNINNEYYIPKLKYDYFLNFQYIPFLSFSQLVKAGFLRGFFFKILIVWLFYFIICLHIHIHSKVIMIYIHTKWSINFRNKYNDIFTIMDPFNTLY</sequence>
<evidence type="ECO:0000256" key="1">
    <source>
        <dbReference type="SAM" id="Phobius"/>
    </source>
</evidence>
<name>A0ABQ9E1M1_TEGGR</name>
<organism evidence="2 3">
    <name type="scientific">Tegillarca granosa</name>
    <name type="common">Malaysian cockle</name>
    <name type="synonym">Anadara granosa</name>
    <dbReference type="NCBI Taxonomy" id="220873"/>
    <lineage>
        <taxon>Eukaryota</taxon>
        <taxon>Metazoa</taxon>
        <taxon>Spiralia</taxon>
        <taxon>Lophotrochozoa</taxon>
        <taxon>Mollusca</taxon>
        <taxon>Bivalvia</taxon>
        <taxon>Autobranchia</taxon>
        <taxon>Pteriomorphia</taxon>
        <taxon>Arcoida</taxon>
        <taxon>Arcoidea</taxon>
        <taxon>Arcidae</taxon>
        <taxon>Tegillarca</taxon>
    </lineage>
</organism>
<dbReference type="EMBL" id="JARBDR010000923">
    <property type="protein sequence ID" value="KAJ8297420.1"/>
    <property type="molecule type" value="Genomic_DNA"/>
</dbReference>
<keyword evidence="1" id="KW-0472">Membrane</keyword>
<keyword evidence="1" id="KW-1133">Transmembrane helix</keyword>
<evidence type="ECO:0000313" key="2">
    <source>
        <dbReference type="EMBL" id="KAJ8297420.1"/>
    </source>
</evidence>
<evidence type="ECO:0000313" key="3">
    <source>
        <dbReference type="Proteomes" id="UP001217089"/>
    </source>
</evidence>
<feature type="transmembrane region" description="Helical" evidence="1">
    <location>
        <begin position="55"/>
        <end position="75"/>
    </location>
</feature>
<comment type="caution">
    <text evidence="2">The sequence shown here is derived from an EMBL/GenBank/DDBJ whole genome shotgun (WGS) entry which is preliminary data.</text>
</comment>
<dbReference type="Proteomes" id="UP001217089">
    <property type="component" value="Unassembled WGS sequence"/>
</dbReference>
<keyword evidence="3" id="KW-1185">Reference proteome</keyword>
<reference evidence="2 3" key="1">
    <citation type="submission" date="2022-12" db="EMBL/GenBank/DDBJ databases">
        <title>Chromosome-level genome of Tegillarca granosa.</title>
        <authorList>
            <person name="Kim J."/>
        </authorList>
    </citation>
    <scope>NUCLEOTIDE SEQUENCE [LARGE SCALE GENOMIC DNA]</scope>
    <source>
        <strain evidence="2">Teg-2019</strain>
        <tissue evidence="2">Adductor muscle</tissue>
    </source>
</reference>
<protein>
    <submittedName>
        <fullName evidence="2">Uncharacterized protein</fullName>
    </submittedName>
</protein>
<keyword evidence="1" id="KW-0812">Transmembrane</keyword>